<keyword evidence="1" id="KW-0732">Signal</keyword>
<evidence type="ECO:0000313" key="3">
    <source>
        <dbReference type="Proteomes" id="UP000315115"/>
    </source>
</evidence>
<name>A0A510I9F7_9VIBR</name>
<proteinExistence type="predicted"/>
<protein>
    <recommendedName>
        <fullName evidence="4">Lipoprotein</fullName>
    </recommendedName>
</protein>
<organism evidence="2 3">
    <name type="scientific">Vibrio rotiferianus</name>
    <dbReference type="NCBI Taxonomy" id="190895"/>
    <lineage>
        <taxon>Bacteria</taxon>
        <taxon>Pseudomonadati</taxon>
        <taxon>Pseudomonadota</taxon>
        <taxon>Gammaproteobacteria</taxon>
        <taxon>Vibrionales</taxon>
        <taxon>Vibrionaceae</taxon>
        <taxon>Vibrio</taxon>
    </lineage>
</organism>
<sequence>MLRQMTVLKLPLILAASSFMFGCAETPNEYINLKGKYADDYEMDAEDFSEPARFLYPLTWVEPERRANNLDNFYNDIKDSHKLANTSSTLTVAGAALGSLSPFEAGMQLLAQQGSTMGYSASLGNQMLYTIKKVDTSQDLDAQAVALNRIAIDTVKAALGSSAIELYHNEGADNFYLLDYTRVEGSNDETCNAVYSPCYANTDRIPMLIRDNDGYIPLVPQSGDYLAAQTFLPLGFPIEKLKFSGGDNTQQILYVPAMKLNQQKDLWKKENLDYFEDWYKKERVSVNPYLKDLSDGTIMYFNSKITAKQSDVHSLYRVFNLK</sequence>
<evidence type="ECO:0000256" key="1">
    <source>
        <dbReference type="SAM" id="SignalP"/>
    </source>
</evidence>
<dbReference type="Proteomes" id="UP000315115">
    <property type="component" value="Chromosome 1"/>
</dbReference>
<gene>
    <name evidence="2" type="ORF">VroAM7_30150</name>
</gene>
<accession>A0A510I9F7</accession>
<feature type="chain" id="PRO_5022097067" description="Lipoprotein" evidence="1">
    <location>
        <begin position="25"/>
        <end position="322"/>
    </location>
</feature>
<evidence type="ECO:0008006" key="4">
    <source>
        <dbReference type="Google" id="ProtNLM"/>
    </source>
</evidence>
<dbReference type="PROSITE" id="PS51257">
    <property type="entry name" value="PROKAR_LIPOPROTEIN"/>
    <property type="match status" value="1"/>
</dbReference>
<reference evidence="3" key="1">
    <citation type="submission" date="2019-07" db="EMBL/GenBank/DDBJ databases">
        <title>Complete Genome Sequences of Vibrion rotiferianus strain AM7.</title>
        <authorList>
            <person name="Miyazaki K."/>
            <person name="Wiseschart A."/>
            <person name="Pootanakit K."/>
            <person name="Ishimori K."/>
            <person name="Kitahara K."/>
        </authorList>
    </citation>
    <scope>NUCLEOTIDE SEQUENCE [LARGE SCALE GENOMIC DNA]</scope>
    <source>
        <strain evidence="3">AM7</strain>
    </source>
</reference>
<dbReference type="AlphaFoldDB" id="A0A510I9F7"/>
<dbReference type="EMBL" id="AP019798">
    <property type="protein sequence ID" value="BBL90362.1"/>
    <property type="molecule type" value="Genomic_DNA"/>
</dbReference>
<feature type="signal peptide" evidence="1">
    <location>
        <begin position="1"/>
        <end position="24"/>
    </location>
</feature>
<evidence type="ECO:0000313" key="2">
    <source>
        <dbReference type="EMBL" id="BBL90362.1"/>
    </source>
</evidence>
<dbReference type="RefSeq" id="WP_232055362.1">
    <property type="nucleotide sequence ID" value="NZ_AP019798.1"/>
</dbReference>